<accession>A0A8T2T442</accession>
<name>A0A8T2T442_CERRI</name>
<keyword evidence="2" id="KW-1185">Reference proteome</keyword>
<dbReference type="AlphaFoldDB" id="A0A8T2T442"/>
<dbReference type="Proteomes" id="UP000825935">
    <property type="component" value="Chromosome 16"/>
</dbReference>
<evidence type="ECO:0000313" key="1">
    <source>
        <dbReference type="EMBL" id="KAH7388576.1"/>
    </source>
</evidence>
<comment type="caution">
    <text evidence="1">The sequence shown here is derived from an EMBL/GenBank/DDBJ whole genome shotgun (WGS) entry which is preliminary data.</text>
</comment>
<dbReference type="EMBL" id="CM035421">
    <property type="protein sequence ID" value="KAH7388576.1"/>
    <property type="molecule type" value="Genomic_DNA"/>
</dbReference>
<organism evidence="1 2">
    <name type="scientific">Ceratopteris richardii</name>
    <name type="common">Triangle waterfern</name>
    <dbReference type="NCBI Taxonomy" id="49495"/>
    <lineage>
        <taxon>Eukaryota</taxon>
        <taxon>Viridiplantae</taxon>
        <taxon>Streptophyta</taxon>
        <taxon>Embryophyta</taxon>
        <taxon>Tracheophyta</taxon>
        <taxon>Polypodiopsida</taxon>
        <taxon>Polypodiidae</taxon>
        <taxon>Polypodiales</taxon>
        <taxon>Pteridineae</taxon>
        <taxon>Pteridaceae</taxon>
        <taxon>Parkerioideae</taxon>
        <taxon>Ceratopteris</taxon>
    </lineage>
</organism>
<evidence type="ECO:0000313" key="2">
    <source>
        <dbReference type="Proteomes" id="UP000825935"/>
    </source>
</evidence>
<proteinExistence type="predicted"/>
<sequence length="115" mass="13481">MRVSFYGGPFARSCATIKHFCAAFCKKFLLDDGAWVIHVRAAYRLLVIGHFFNSNLWALYSRNFRPIRITHDLALNFKFQPGEHLDHVHFFKLHASPSVWVMTTLRRQLNYIPLT</sequence>
<gene>
    <name evidence="1" type="ORF">KP509_16G082400</name>
</gene>
<protein>
    <submittedName>
        <fullName evidence="1">Uncharacterized protein</fullName>
    </submittedName>
</protein>
<reference evidence="1" key="1">
    <citation type="submission" date="2021-08" db="EMBL/GenBank/DDBJ databases">
        <title>WGS assembly of Ceratopteris richardii.</title>
        <authorList>
            <person name="Marchant D.B."/>
            <person name="Chen G."/>
            <person name="Jenkins J."/>
            <person name="Shu S."/>
            <person name="Leebens-Mack J."/>
            <person name="Grimwood J."/>
            <person name="Schmutz J."/>
            <person name="Soltis P."/>
            <person name="Soltis D."/>
            <person name="Chen Z.-H."/>
        </authorList>
    </citation>
    <scope>NUCLEOTIDE SEQUENCE</scope>
    <source>
        <strain evidence="1">Whitten #5841</strain>
        <tissue evidence="1">Leaf</tissue>
    </source>
</reference>